<dbReference type="SUPFAM" id="SSF49464">
    <property type="entry name" value="Carboxypeptidase regulatory domain-like"/>
    <property type="match status" value="1"/>
</dbReference>
<evidence type="ECO:0000313" key="3">
    <source>
        <dbReference type="EMBL" id="VEA68437.1"/>
    </source>
</evidence>
<evidence type="ECO:0000259" key="2">
    <source>
        <dbReference type="Pfam" id="PF08400"/>
    </source>
</evidence>
<dbReference type="Pfam" id="PF08400">
    <property type="entry name" value="phage_tail_N"/>
    <property type="match status" value="1"/>
</dbReference>
<name>A0A3S4HWV2_SERRU</name>
<evidence type="ECO:0000313" key="4">
    <source>
        <dbReference type="Proteomes" id="UP000271603"/>
    </source>
</evidence>
<dbReference type="Gene3D" id="2.60.40.1120">
    <property type="entry name" value="Carboxypeptidase-like, regulatory domain"/>
    <property type="match status" value="1"/>
</dbReference>
<feature type="domain" description="Lambda-like tail fibre protein N-terminal" evidence="2">
    <location>
        <begin position="1"/>
        <end position="127"/>
    </location>
</feature>
<gene>
    <name evidence="3" type="ORF">NCTC9419_00436</name>
</gene>
<accession>A0A3S4HWV2</accession>
<dbReference type="InterPro" id="IPR008969">
    <property type="entry name" value="CarboxyPept-like_regulatory"/>
</dbReference>
<proteinExistence type="predicted"/>
<dbReference type="EMBL" id="LR134155">
    <property type="protein sequence ID" value="VEA68437.1"/>
    <property type="molecule type" value="Genomic_DNA"/>
</dbReference>
<sequence length="168" mass="17733">MAVTISGKLIGPNGEPRPGVTIMLTAVRTSSTVVKLAPSSSTTGEDGGYSLSVEVGTHNVMIEAYGRPFEKVGQITVYKDSKPGSLNDFLTAPGESELTPAIIAAVNEMRDSAKADADRAEDAAKRAEAVGIMSTRLKPLPMVWLERLQGNISVFLAVLVKMLPSTTT</sequence>
<reference evidence="3 4" key="1">
    <citation type="submission" date="2018-12" db="EMBL/GenBank/DDBJ databases">
        <authorList>
            <consortium name="Pathogen Informatics"/>
        </authorList>
    </citation>
    <scope>NUCLEOTIDE SEQUENCE [LARGE SCALE GENOMIC DNA]</scope>
    <source>
        <strain evidence="3 4">NCTC9419</strain>
    </source>
</reference>
<evidence type="ECO:0000256" key="1">
    <source>
        <dbReference type="SAM" id="Coils"/>
    </source>
</evidence>
<protein>
    <submittedName>
        <fullName evidence="3">Prophage tail fibre N-terminal</fullName>
    </submittedName>
</protein>
<dbReference type="InterPro" id="IPR013609">
    <property type="entry name" value="Stf-like_N"/>
</dbReference>
<feature type="coiled-coil region" evidence="1">
    <location>
        <begin position="103"/>
        <end position="130"/>
    </location>
</feature>
<organism evidence="3 4">
    <name type="scientific">Serratia rubidaea</name>
    <name type="common">Serratia marinorubra</name>
    <dbReference type="NCBI Taxonomy" id="61652"/>
    <lineage>
        <taxon>Bacteria</taxon>
        <taxon>Pseudomonadati</taxon>
        <taxon>Pseudomonadota</taxon>
        <taxon>Gammaproteobacteria</taxon>
        <taxon>Enterobacterales</taxon>
        <taxon>Yersiniaceae</taxon>
        <taxon>Serratia</taxon>
    </lineage>
</organism>
<dbReference type="AlphaFoldDB" id="A0A3S4HWV2"/>
<dbReference type="Proteomes" id="UP000271603">
    <property type="component" value="Chromosome"/>
</dbReference>
<keyword evidence="1" id="KW-0175">Coiled coil</keyword>